<protein>
    <recommendedName>
        <fullName evidence="6">Transporter</fullName>
    </recommendedName>
</protein>
<comment type="subcellular location">
    <subcellularLocation>
        <location evidence="1">Membrane</location>
        <topology evidence="1">Multi-pass membrane protein</topology>
    </subcellularLocation>
</comment>
<accession>A0A7X2PDI9</accession>
<dbReference type="PRINTS" id="PR00176">
    <property type="entry name" value="NANEUSMPORT"/>
</dbReference>
<evidence type="ECO:0000256" key="7">
    <source>
        <dbReference type="SAM" id="Phobius"/>
    </source>
</evidence>
<keyword evidence="3 6" id="KW-0812">Transmembrane</keyword>
<evidence type="ECO:0000256" key="5">
    <source>
        <dbReference type="ARBA" id="ARBA00023136"/>
    </source>
</evidence>
<keyword evidence="4 7" id="KW-1133">Transmembrane helix</keyword>
<dbReference type="PANTHER" id="PTHR42948">
    <property type="entry name" value="TRANSPORTER"/>
    <property type="match status" value="1"/>
</dbReference>
<dbReference type="PROSITE" id="PS50267">
    <property type="entry name" value="NA_NEUROTRAN_SYMP_3"/>
    <property type="match status" value="1"/>
</dbReference>
<dbReference type="Proteomes" id="UP000460549">
    <property type="component" value="Unassembled WGS sequence"/>
</dbReference>
<proteinExistence type="inferred from homology"/>
<dbReference type="InterPro" id="IPR000175">
    <property type="entry name" value="Na/ntran_symport"/>
</dbReference>
<dbReference type="PROSITE" id="PS00610">
    <property type="entry name" value="NA_NEUROTRAN_SYMP_1"/>
    <property type="match status" value="1"/>
</dbReference>
<keyword evidence="6" id="KW-0769">Symport</keyword>
<reference evidence="8 9" key="1">
    <citation type="submission" date="2019-08" db="EMBL/GenBank/DDBJ databases">
        <title>In-depth cultivation of the pig gut microbiome towards novel bacterial diversity and tailored functional studies.</title>
        <authorList>
            <person name="Wylensek D."/>
            <person name="Hitch T.C.A."/>
            <person name="Clavel T."/>
        </authorList>
    </citation>
    <scope>NUCLEOTIDE SEQUENCE [LARGE SCALE GENOMIC DNA]</scope>
    <source>
        <strain evidence="8 9">NM-380-WT-3C1</strain>
    </source>
</reference>
<comment type="similarity">
    <text evidence="6">Belongs to the sodium:neurotransmitter symporter (SNF) (TC 2.A.22) family.</text>
</comment>
<evidence type="ECO:0000256" key="4">
    <source>
        <dbReference type="ARBA" id="ARBA00022989"/>
    </source>
</evidence>
<feature type="transmembrane region" description="Helical" evidence="7">
    <location>
        <begin position="86"/>
        <end position="116"/>
    </location>
</feature>
<keyword evidence="5 7" id="KW-0472">Membrane</keyword>
<feature type="transmembrane region" description="Helical" evidence="7">
    <location>
        <begin position="214"/>
        <end position="244"/>
    </location>
</feature>
<feature type="transmembrane region" description="Helical" evidence="7">
    <location>
        <begin position="256"/>
        <end position="276"/>
    </location>
</feature>
<dbReference type="InterPro" id="IPR037272">
    <property type="entry name" value="SNS_sf"/>
</dbReference>
<dbReference type="RefSeq" id="WP_154426256.1">
    <property type="nucleotide sequence ID" value="NZ_VUNN01000021.1"/>
</dbReference>
<keyword evidence="9" id="KW-1185">Reference proteome</keyword>
<feature type="transmembrane region" description="Helical" evidence="7">
    <location>
        <begin position="307"/>
        <end position="328"/>
    </location>
</feature>
<dbReference type="Pfam" id="PF00209">
    <property type="entry name" value="SNF"/>
    <property type="match status" value="2"/>
</dbReference>
<name>A0A7X2PDI9_9SPIO</name>
<organism evidence="8 9">
    <name type="scientific">Bullifex porci</name>
    <dbReference type="NCBI Taxonomy" id="2606638"/>
    <lineage>
        <taxon>Bacteria</taxon>
        <taxon>Pseudomonadati</taxon>
        <taxon>Spirochaetota</taxon>
        <taxon>Spirochaetia</taxon>
        <taxon>Spirochaetales</taxon>
        <taxon>Spirochaetaceae</taxon>
        <taxon>Bullifex</taxon>
    </lineage>
</organism>
<feature type="transmembrane region" description="Helical" evidence="7">
    <location>
        <begin position="176"/>
        <end position="194"/>
    </location>
</feature>
<feature type="transmembrane region" description="Helical" evidence="7">
    <location>
        <begin position="146"/>
        <end position="164"/>
    </location>
</feature>
<dbReference type="GO" id="GO:0015293">
    <property type="term" value="F:symporter activity"/>
    <property type="evidence" value="ECO:0007669"/>
    <property type="project" value="UniProtKB-KW"/>
</dbReference>
<evidence type="ECO:0000256" key="1">
    <source>
        <dbReference type="ARBA" id="ARBA00004141"/>
    </source>
</evidence>
<dbReference type="AlphaFoldDB" id="A0A7X2PDI9"/>
<evidence type="ECO:0000313" key="8">
    <source>
        <dbReference type="EMBL" id="MSU06960.1"/>
    </source>
</evidence>
<feature type="transmembrane region" description="Helical" evidence="7">
    <location>
        <begin position="12"/>
        <end position="31"/>
    </location>
</feature>
<evidence type="ECO:0000256" key="6">
    <source>
        <dbReference type="RuleBase" id="RU003732"/>
    </source>
</evidence>
<feature type="transmembrane region" description="Helical" evidence="7">
    <location>
        <begin position="348"/>
        <end position="367"/>
    </location>
</feature>
<evidence type="ECO:0000256" key="3">
    <source>
        <dbReference type="ARBA" id="ARBA00022692"/>
    </source>
</evidence>
<sequence length="456" mass="50403">MYKRETLGSRLGFILLSAGCAIGLGNVWRFPYIVGKNGGAGFVLIYLIFLILLGLPMMTIEFSIGRGSKQSIGNGLEKLEKQGAKWHLWGPTAIVGNYILIMFYSCIAGWIISYFISSLVGTFDNLDTTDIAKVFSSLTANPLKQTIWMAVAVSISMLVVAIGLEKGVERITKYIMLTLLFIMLLLTIHSLTLSRTAEGLKFYLIPNFKSMKEIGFFTILYEALGQAFFTLSVGIGSMAIFGSYIDDKHSLAGESVRIIALDTFVAITAGIIIFPACFSYDVAPDQGPSLLFITLPNIFSQMKGGRIWASLFFLFMSFAALSTLIAVFENIISYWIDVKKMSRRKACLINYILILVLSLPCILGFNILSSIQPFGEGSNILDLEDFIVSNIMLPLGCLLFVLFVTRKSGWGWDSFLKEANKGEGLKFPSKAKFYVSYIVPILIAIIMAKGILDKLI</sequence>
<keyword evidence="2 6" id="KW-0813">Transport</keyword>
<dbReference type="NCBIfam" id="NF037979">
    <property type="entry name" value="Na_transp"/>
    <property type="match status" value="1"/>
</dbReference>
<evidence type="ECO:0000256" key="2">
    <source>
        <dbReference type="ARBA" id="ARBA00022448"/>
    </source>
</evidence>
<dbReference type="CDD" id="cd10336">
    <property type="entry name" value="SLC6sbd_Tyt1-Like"/>
    <property type="match status" value="1"/>
</dbReference>
<comment type="caution">
    <text evidence="8">The sequence shown here is derived from an EMBL/GenBank/DDBJ whole genome shotgun (WGS) entry which is preliminary data.</text>
</comment>
<feature type="transmembrane region" description="Helical" evidence="7">
    <location>
        <begin position="43"/>
        <end position="65"/>
    </location>
</feature>
<dbReference type="EMBL" id="VUNN01000021">
    <property type="protein sequence ID" value="MSU06960.1"/>
    <property type="molecule type" value="Genomic_DNA"/>
</dbReference>
<dbReference type="SUPFAM" id="SSF161070">
    <property type="entry name" value="SNF-like"/>
    <property type="match status" value="1"/>
</dbReference>
<gene>
    <name evidence="8" type="ORF">FYJ80_09275</name>
</gene>
<dbReference type="InterPro" id="IPR047218">
    <property type="entry name" value="YocR/YhdH-like"/>
</dbReference>
<feature type="transmembrane region" description="Helical" evidence="7">
    <location>
        <begin position="387"/>
        <end position="405"/>
    </location>
</feature>
<evidence type="ECO:0000313" key="9">
    <source>
        <dbReference type="Proteomes" id="UP000460549"/>
    </source>
</evidence>
<dbReference type="PANTHER" id="PTHR42948:SF1">
    <property type="entry name" value="TRANSPORTER"/>
    <property type="match status" value="1"/>
</dbReference>
<dbReference type="GO" id="GO:0016020">
    <property type="term" value="C:membrane"/>
    <property type="evidence" value="ECO:0007669"/>
    <property type="project" value="UniProtKB-SubCell"/>
</dbReference>
<feature type="transmembrane region" description="Helical" evidence="7">
    <location>
        <begin position="433"/>
        <end position="452"/>
    </location>
</feature>